<evidence type="ECO:0000313" key="3">
    <source>
        <dbReference type="Proteomes" id="UP000199622"/>
    </source>
</evidence>
<dbReference type="EMBL" id="FNSO01000004">
    <property type="protein sequence ID" value="SED40494.1"/>
    <property type="molecule type" value="Genomic_DNA"/>
</dbReference>
<protein>
    <submittedName>
        <fullName evidence="2">Uncharacterized protein</fullName>
    </submittedName>
</protein>
<dbReference type="Proteomes" id="UP000199622">
    <property type="component" value="Unassembled WGS sequence"/>
</dbReference>
<proteinExistence type="predicted"/>
<feature type="compositionally biased region" description="Gly residues" evidence="1">
    <location>
        <begin position="1"/>
        <end position="15"/>
    </location>
</feature>
<sequence>MGRLPAGGKGGGRGRNGSRLPRLGGPGMGRLPGGGKAAGGWKGGPHPGQDPAIRPLRRCIPHVPFRLPAAQAFSSGA</sequence>
<feature type="compositionally biased region" description="Gly residues" evidence="1">
    <location>
        <begin position="24"/>
        <end position="46"/>
    </location>
</feature>
<dbReference type="AlphaFoldDB" id="A0A1H5AFE1"/>
<keyword evidence="3" id="KW-1185">Reference proteome</keyword>
<name>A0A1H5AFE1_9PSEU</name>
<accession>A0A1H5AFE1</accession>
<dbReference type="STRING" id="208445.SAMN04489727_7736"/>
<reference evidence="3" key="1">
    <citation type="submission" date="2016-10" db="EMBL/GenBank/DDBJ databases">
        <authorList>
            <person name="Varghese N."/>
            <person name="Submissions S."/>
        </authorList>
    </citation>
    <scope>NUCLEOTIDE SEQUENCE [LARGE SCALE GENOMIC DNA]</scope>
    <source>
        <strain evidence="3">DSM 44544</strain>
    </source>
</reference>
<feature type="region of interest" description="Disordered" evidence="1">
    <location>
        <begin position="1"/>
        <end position="57"/>
    </location>
</feature>
<organism evidence="2 3">
    <name type="scientific">Amycolatopsis tolypomycina</name>
    <dbReference type="NCBI Taxonomy" id="208445"/>
    <lineage>
        <taxon>Bacteria</taxon>
        <taxon>Bacillati</taxon>
        <taxon>Actinomycetota</taxon>
        <taxon>Actinomycetes</taxon>
        <taxon>Pseudonocardiales</taxon>
        <taxon>Pseudonocardiaceae</taxon>
        <taxon>Amycolatopsis</taxon>
    </lineage>
</organism>
<evidence type="ECO:0000313" key="2">
    <source>
        <dbReference type="EMBL" id="SED40494.1"/>
    </source>
</evidence>
<evidence type="ECO:0000256" key="1">
    <source>
        <dbReference type="SAM" id="MobiDB-lite"/>
    </source>
</evidence>
<gene>
    <name evidence="2" type="ORF">SAMN04489727_7736</name>
</gene>